<evidence type="ECO:0000256" key="1">
    <source>
        <dbReference type="ARBA" id="ARBA00023002"/>
    </source>
</evidence>
<dbReference type="GO" id="GO:0016705">
    <property type="term" value="F:oxidoreductase activity, acting on paired donors, with incorporation or reduction of molecular oxygen"/>
    <property type="evidence" value="ECO:0007669"/>
    <property type="project" value="InterPro"/>
</dbReference>
<evidence type="ECO:0000313" key="4">
    <source>
        <dbReference type="Proteomes" id="UP001359886"/>
    </source>
</evidence>
<organism evidence="3 4">
    <name type="scientific">Elongatibacter sediminis</name>
    <dbReference type="NCBI Taxonomy" id="3119006"/>
    <lineage>
        <taxon>Bacteria</taxon>
        <taxon>Pseudomonadati</taxon>
        <taxon>Pseudomonadota</taxon>
        <taxon>Gammaproteobacteria</taxon>
        <taxon>Chromatiales</taxon>
        <taxon>Wenzhouxiangellaceae</taxon>
        <taxon>Elongatibacter</taxon>
    </lineage>
</organism>
<gene>
    <name evidence="3" type="ORF">V3330_06040</name>
</gene>
<dbReference type="InterPro" id="IPR011251">
    <property type="entry name" value="Luciferase-like_dom"/>
</dbReference>
<dbReference type="RefSeq" id="WP_354694496.1">
    <property type="nucleotide sequence ID" value="NZ_JAZHOG010000003.1"/>
</dbReference>
<dbReference type="PANTHER" id="PTHR43244">
    <property type="match status" value="1"/>
</dbReference>
<name>A0AAW9RC33_9GAMM</name>
<proteinExistence type="predicted"/>
<dbReference type="Gene3D" id="3.20.20.30">
    <property type="entry name" value="Luciferase-like domain"/>
    <property type="match status" value="1"/>
</dbReference>
<dbReference type="InterPro" id="IPR036661">
    <property type="entry name" value="Luciferase-like_sf"/>
</dbReference>
<dbReference type="SUPFAM" id="SSF51679">
    <property type="entry name" value="Bacterial luciferase-like"/>
    <property type="match status" value="1"/>
</dbReference>
<dbReference type="Pfam" id="PF00296">
    <property type="entry name" value="Bac_luciferase"/>
    <property type="match status" value="1"/>
</dbReference>
<comment type="caution">
    <text evidence="3">The sequence shown here is derived from an EMBL/GenBank/DDBJ whole genome shotgun (WGS) entry which is preliminary data.</text>
</comment>
<feature type="domain" description="Luciferase-like" evidence="2">
    <location>
        <begin position="13"/>
        <end position="304"/>
    </location>
</feature>
<dbReference type="PANTHER" id="PTHR43244:SF1">
    <property type="entry name" value="5,10-METHYLENETETRAHYDROMETHANOPTERIN REDUCTASE"/>
    <property type="match status" value="1"/>
</dbReference>
<evidence type="ECO:0000313" key="3">
    <source>
        <dbReference type="EMBL" id="MEJ8567181.1"/>
    </source>
</evidence>
<sequence length="334" mass="35737">MKFGIRLIDYLGSVRRRVELTVLAEQAGFDFAWYPHDTFMHNTWVLTSAAAVATSRIRLGSVGTNPFTTNPAEIATYIASLDELSGGRAVLGLGLHTHEMVEWTGVDASESVAATREATEIIRALLRGEVVDYQGEIFQWTDQCYLRLEPVRREVPIYVCAFGPDYLALSGAIGDGSLPMITPPESAAYMVPAITGGAVAAGRDPAEVDISGCAWLSLAADPSAPTDVLRRMVSYFGWGLEAPALATIGLTPADFAPIKTHIDAGDYAGAEALVTDDMCRLALAGTPRQVIGQIERLAELGVTHVNLGGPLGPDPAEAIRLMGEQVIPYFRSST</sequence>
<accession>A0AAW9RC33</accession>
<keyword evidence="1" id="KW-0560">Oxidoreductase</keyword>
<dbReference type="EMBL" id="JAZHOG010000003">
    <property type="protein sequence ID" value="MEJ8567181.1"/>
    <property type="molecule type" value="Genomic_DNA"/>
</dbReference>
<reference evidence="3 4" key="1">
    <citation type="submission" date="2024-02" db="EMBL/GenBank/DDBJ databases">
        <title>A novel Wenzhouxiangellaceae bacterium, isolated from coastal sediments.</title>
        <authorList>
            <person name="Du Z.-J."/>
            <person name="Ye Y.-Q."/>
            <person name="Zhang X.-Y."/>
        </authorList>
    </citation>
    <scope>NUCLEOTIDE SEQUENCE [LARGE SCALE GENOMIC DNA]</scope>
    <source>
        <strain evidence="3 4">CH-27</strain>
    </source>
</reference>
<protein>
    <submittedName>
        <fullName evidence="3">LLM class flavin-dependent oxidoreductase</fullName>
    </submittedName>
</protein>
<dbReference type="Proteomes" id="UP001359886">
    <property type="component" value="Unassembled WGS sequence"/>
</dbReference>
<evidence type="ECO:0000259" key="2">
    <source>
        <dbReference type="Pfam" id="PF00296"/>
    </source>
</evidence>
<dbReference type="InterPro" id="IPR050564">
    <property type="entry name" value="F420-G6PD/mer"/>
</dbReference>
<dbReference type="AlphaFoldDB" id="A0AAW9RC33"/>
<dbReference type="CDD" id="cd01097">
    <property type="entry name" value="Tetrahydromethanopterin_reductase"/>
    <property type="match status" value="1"/>
</dbReference>
<keyword evidence="4" id="KW-1185">Reference proteome</keyword>